<dbReference type="InterPro" id="IPR003779">
    <property type="entry name" value="CMD-like"/>
</dbReference>
<dbReference type="Gene3D" id="1.20.1290.10">
    <property type="entry name" value="AhpD-like"/>
    <property type="match status" value="1"/>
</dbReference>
<dbReference type="InterPro" id="IPR004675">
    <property type="entry name" value="AhpD_core"/>
</dbReference>
<accession>A0A6J6U1F9</accession>
<organism evidence="3">
    <name type="scientific">freshwater metagenome</name>
    <dbReference type="NCBI Taxonomy" id="449393"/>
    <lineage>
        <taxon>unclassified sequences</taxon>
        <taxon>metagenomes</taxon>
        <taxon>ecological metagenomes</taxon>
    </lineage>
</organism>
<name>A0A6J6U1F9_9ZZZZ</name>
<dbReference type="EMBL" id="CAEZSF010000061">
    <property type="protein sequence ID" value="CAB4536805.1"/>
    <property type="molecule type" value="Genomic_DNA"/>
</dbReference>
<dbReference type="EMBL" id="CAEZYU010000090">
    <property type="protein sequence ID" value="CAB4752269.1"/>
    <property type="molecule type" value="Genomic_DNA"/>
</dbReference>
<feature type="domain" description="Carboxymuconolactone decarboxylase-like" evidence="1">
    <location>
        <begin position="23"/>
        <end position="100"/>
    </location>
</feature>
<dbReference type="NCBIfam" id="TIGR00778">
    <property type="entry name" value="ahpD_dom"/>
    <property type="match status" value="1"/>
</dbReference>
<gene>
    <name evidence="2" type="ORF">UFOPK1358_00788</name>
    <name evidence="3" type="ORF">UFOPK2766_01724</name>
</gene>
<dbReference type="PANTHER" id="PTHR33930:SF2">
    <property type="entry name" value="BLR3452 PROTEIN"/>
    <property type="match status" value="1"/>
</dbReference>
<evidence type="ECO:0000313" key="2">
    <source>
        <dbReference type="EMBL" id="CAB4536805.1"/>
    </source>
</evidence>
<dbReference type="Pfam" id="PF02627">
    <property type="entry name" value="CMD"/>
    <property type="match status" value="1"/>
</dbReference>
<protein>
    <submittedName>
        <fullName evidence="3">Unannotated protein</fullName>
    </submittedName>
</protein>
<sequence>MGHYREVASDLRAPTKSLRSASPEVWAGFADLHSAAVADGVLPARIKELMALTIAVVKQCDGCIAYHARAAHSRGATAEEVAEALGVALLMDGGTASVYGPRAWEAFNEFAEADQARRES</sequence>
<evidence type="ECO:0000259" key="1">
    <source>
        <dbReference type="Pfam" id="PF02627"/>
    </source>
</evidence>
<evidence type="ECO:0000313" key="3">
    <source>
        <dbReference type="EMBL" id="CAB4752269.1"/>
    </source>
</evidence>
<reference evidence="3" key="1">
    <citation type="submission" date="2020-05" db="EMBL/GenBank/DDBJ databases">
        <authorList>
            <person name="Chiriac C."/>
            <person name="Salcher M."/>
            <person name="Ghai R."/>
            <person name="Kavagutti S V."/>
        </authorList>
    </citation>
    <scope>NUCLEOTIDE SEQUENCE</scope>
</reference>
<proteinExistence type="predicted"/>
<dbReference type="PANTHER" id="PTHR33930">
    <property type="entry name" value="ALKYL HYDROPEROXIDE REDUCTASE AHPD"/>
    <property type="match status" value="1"/>
</dbReference>
<dbReference type="InterPro" id="IPR029032">
    <property type="entry name" value="AhpD-like"/>
</dbReference>
<dbReference type="GO" id="GO:0051920">
    <property type="term" value="F:peroxiredoxin activity"/>
    <property type="evidence" value="ECO:0007669"/>
    <property type="project" value="InterPro"/>
</dbReference>
<dbReference type="SUPFAM" id="SSF69118">
    <property type="entry name" value="AhpD-like"/>
    <property type="match status" value="1"/>
</dbReference>
<dbReference type="AlphaFoldDB" id="A0A6J6U1F9"/>